<name>A0A8X6N3Y5_NEPPI</name>
<protein>
    <submittedName>
        <fullName evidence="1">Uncharacterized protein</fullName>
    </submittedName>
</protein>
<dbReference type="AlphaFoldDB" id="A0A8X6N3Y5"/>
<accession>A0A8X6N3Y5</accession>
<proteinExistence type="predicted"/>
<evidence type="ECO:0000313" key="1">
    <source>
        <dbReference type="EMBL" id="GFS93387.1"/>
    </source>
</evidence>
<sequence length="95" mass="10563">MTSIFYITLGARPAHDECKLKTSVWCQHKKMLPSRCRIGIPLKRCFSCVVVEVSTLGASVFAATLREDDTMITMLTEREAAGVIALLVRTIVSKF</sequence>
<comment type="caution">
    <text evidence="1">The sequence shown here is derived from an EMBL/GenBank/DDBJ whole genome shotgun (WGS) entry which is preliminary data.</text>
</comment>
<reference evidence="1" key="1">
    <citation type="submission" date="2020-08" db="EMBL/GenBank/DDBJ databases">
        <title>Multicomponent nature underlies the extraordinary mechanical properties of spider dragline silk.</title>
        <authorList>
            <person name="Kono N."/>
            <person name="Nakamura H."/>
            <person name="Mori M."/>
            <person name="Yoshida Y."/>
            <person name="Ohtoshi R."/>
            <person name="Malay A.D."/>
            <person name="Moran D.A.P."/>
            <person name="Tomita M."/>
            <person name="Numata K."/>
            <person name="Arakawa K."/>
        </authorList>
    </citation>
    <scope>NUCLEOTIDE SEQUENCE</scope>
</reference>
<gene>
    <name evidence="1" type="ORF">NPIL_118771</name>
</gene>
<keyword evidence="2" id="KW-1185">Reference proteome</keyword>
<dbReference type="Proteomes" id="UP000887013">
    <property type="component" value="Unassembled WGS sequence"/>
</dbReference>
<organism evidence="1 2">
    <name type="scientific">Nephila pilipes</name>
    <name type="common">Giant wood spider</name>
    <name type="synonym">Nephila maculata</name>
    <dbReference type="NCBI Taxonomy" id="299642"/>
    <lineage>
        <taxon>Eukaryota</taxon>
        <taxon>Metazoa</taxon>
        <taxon>Ecdysozoa</taxon>
        <taxon>Arthropoda</taxon>
        <taxon>Chelicerata</taxon>
        <taxon>Arachnida</taxon>
        <taxon>Araneae</taxon>
        <taxon>Araneomorphae</taxon>
        <taxon>Entelegynae</taxon>
        <taxon>Araneoidea</taxon>
        <taxon>Nephilidae</taxon>
        <taxon>Nephila</taxon>
    </lineage>
</organism>
<evidence type="ECO:0000313" key="2">
    <source>
        <dbReference type="Proteomes" id="UP000887013"/>
    </source>
</evidence>
<dbReference type="EMBL" id="BMAW01005288">
    <property type="protein sequence ID" value="GFS93387.1"/>
    <property type="molecule type" value="Genomic_DNA"/>
</dbReference>